<evidence type="ECO:0000313" key="3">
    <source>
        <dbReference type="Proteomes" id="UP000027456"/>
    </source>
</evidence>
<feature type="signal peptide" evidence="1">
    <location>
        <begin position="1"/>
        <end position="18"/>
    </location>
</feature>
<gene>
    <name evidence="2" type="ORF">V565_001760</name>
</gene>
<evidence type="ECO:0000313" key="2">
    <source>
        <dbReference type="EMBL" id="KEP55719.1"/>
    </source>
</evidence>
<feature type="chain" id="PRO_5001698674" evidence="1">
    <location>
        <begin position="19"/>
        <end position="494"/>
    </location>
</feature>
<keyword evidence="1" id="KW-0732">Signal</keyword>
<keyword evidence="3" id="KW-1185">Reference proteome</keyword>
<dbReference type="Pfam" id="PF10281">
    <property type="entry name" value="Ish1"/>
    <property type="match status" value="6"/>
</dbReference>
<name>A0A074S938_9AGAM</name>
<comment type="caution">
    <text evidence="2">The sequence shown here is derived from an EMBL/GenBank/DDBJ whole genome shotgun (WGS) entry which is preliminary data.</text>
</comment>
<dbReference type="STRING" id="1423351.A0A074S938"/>
<dbReference type="AlphaFoldDB" id="A0A074S938"/>
<proteinExistence type="predicted"/>
<dbReference type="HOGENOM" id="CLU_022672_2_0_1"/>
<dbReference type="Proteomes" id="UP000027456">
    <property type="component" value="Unassembled WGS sequence"/>
</dbReference>
<organism evidence="2 3">
    <name type="scientific">Rhizoctonia solani 123E</name>
    <dbReference type="NCBI Taxonomy" id="1423351"/>
    <lineage>
        <taxon>Eukaryota</taxon>
        <taxon>Fungi</taxon>
        <taxon>Dikarya</taxon>
        <taxon>Basidiomycota</taxon>
        <taxon>Agaricomycotina</taxon>
        <taxon>Agaricomycetes</taxon>
        <taxon>Cantharellales</taxon>
        <taxon>Ceratobasidiaceae</taxon>
        <taxon>Rhizoctonia</taxon>
    </lineage>
</organism>
<dbReference type="InterPro" id="IPR018803">
    <property type="entry name" value="Ish1/Msc1-like"/>
</dbReference>
<dbReference type="OrthoDB" id="2527403at2759"/>
<reference evidence="2 3" key="1">
    <citation type="submission" date="2013-12" db="EMBL/GenBank/DDBJ databases">
        <authorList>
            <person name="Cubeta M."/>
            <person name="Pakala S."/>
            <person name="Fedorova N."/>
            <person name="Thomas E."/>
            <person name="Dean R."/>
            <person name="Jabaji S."/>
            <person name="Neate S."/>
            <person name="Toda T."/>
            <person name="Tavantzis S."/>
            <person name="Vilgalys R."/>
            <person name="Bharathan N."/>
            <person name="Pakala S."/>
            <person name="Losada L.S."/>
            <person name="Zafar N."/>
            <person name="Nierman W."/>
        </authorList>
    </citation>
    <scope>NUCLEOTIDE SEQUENCE [LARGE SCALE GENOMIC DNA]</scope>
    <source>
        <strain evidence="2 3">123E</strain>
    </source>
</reference>
<accession>A0A074S938</accession>
<dbReference type="EMBL" id="AZST01000002">
    <property type="protein sequence ID" value="KEP55719.1"/>
    <property type="molecule type" value="Genomic_DNA"/>
</dbReference>
<evidence type="ECO:0000256" key="1">
    <source>
        <dbReference type="SAM" id="SignalP"/>
    </source>
</evidence>
<sequence length="494" mass="55082">MKISAVLAVSLLASSASASWFSSEPETPYEYTKWNQAQLEQWLKDHNVQAPQGASQKQLKELVQENWNSAQAWSEARINQASKSFADLKESAFDTWDESQLRSFLVEQGVVAPSGPKEKLALTAKQYYRSYASAVSSFSAAASATASTAVYGDHGYQASKSASSASRSASSVAASSSARAAKALEDSKDYVYSSWSDSDLRAYLEKHGVVKTQAQLTREQLLAQMRTAYASATNPVYNAWSTSYMHQWLVDHGIIKSDYEKNRDKLVEQLQRYYYGTTDTVYSTWSDNQLRDWLVERNIIKSDAQIKREKLQKLVKDNYLSAKDTAWNGWSDSDMRQWLIDNGYMRSDAQAKRDEMVDLMNRKYNVASDKTADYLSWPDARLRAYLRAQGVDDSKIPATRPGLLHETRIRWVQTTNAVENFVKGIKSSVDSGVVWTESKVNAILNILGGQKQAAERKASEAGHYANQKADQAAFAAQSLTAEAGKKTASAKAEL</sequence>
<protein>
    <submittedName>
        <fullName evidence="2">Ish1 domain protein</fullName>
    </submittedName>
</protein>